<keyword evidence="2" id="KW-1185">Reference proteome</keyword>
<evidence type="ECO:0000313" key="2">
    <source>
        <dbReference type="Proteomes" id="UP001551482"/>
    </source>
</evidence>
<accession>A0ABV3DDI6</accession>
<reference evidence="1 2" key="1">
    <citation type="submission" date="2024-06" db="EMBL/GenBank/DDBJ databases">
        <title>The Natural Products Discovery Center: Release of the First 8490 Sequenced Strains for Exploring Actinobacteria Biosynthetic Diversity.</title>
        <authorList>
            <person name="Kalkreuter E."/>
            <person name="Kautsar S.A."/>
            <person name="Yang D."/>
            <person name="Bader C.D."/>
            <person name="Teijaro C.N."/>
            <person name="Fluegel L."/>
            <person name="Davis C.M."/>
            <person name="Simpson J.R."/>
            <person name="Lauterbach L."/>
            <person name="Steele A.D."/>
            <person name="Gui C."/>
            <person name="Meng S."/>
            <person name="Li G."/>
            <person name="Viehrig K."/>
            <person name="Ye F."/>
            <person name="Su P."/>
            <person name="Kiefer A.F."/>
            <person name="Nichols A."/>
            <person name="Cepeda A.J."/>
            <person name="Yan W."/>
            <person name="Fan B."/>
            <person name="Jiang Y."/>
            <person name="Adhikari A."/>
            <person name="Zheng C.-J."/>
            <person name="Schuster L."/>
            <person name="Cowan T.M."/>
            <person name="Smanski M.J."/>
            <person name="Chevrette M.G."/>
            <person name="De Carvalho L.P.S."/>
            <person name="Shen B."/>
        </authorList>
    </citation>
    <scope>NUCLEOTIDE SEQUENCE [LARGE SCALE GENOMIC DNA]</scope>
    <source>
        <strain evidence="1 2">NPDC048946</strain>
    </source>
</reference>
<name>A0ABV3DDI6_9ACTN</name>
<comment type="caution">
    <text evidence="1">The sequence shown here is derived from an EMBL/GenBank/DDBJ whole genome shotgun (WGS) entry which is preliminary data.</text>
</comment>
<evidence type="ECO:0000313" key="1">
    <source>
        <dbReference type="EMBL" id="MEU8133254.1"/>
    </source>
</evidence>
<sequence>MKLFRKFRKPKAIPSYGEPIAPTVVIQYRELTDAIAAMAEVFSDSMTATQVGPSFCCGEADKIARVLALAGHADAATRWLDGHSLVDEPGDLHFVEDEGPFSRDHVMTRAEIAEYVQDVIAA</sequence>
<dbReference type="EMBL" id="JBEZFP010000012">
    <property type="protein sequence ID" value="MEU8133254.1"/>
    <property type="molecule type" value="Genomic_DNA"/>
</dbReference>
<protein>
    <submittedName>
        <fullName evidence="1">Uncharacterized protein</fullName>
    </submittedName>
</protein>
<dbReference type="RefSeq" id="WP_358350424.1">
    <property type="nucleotide sequence ID" value="NZ_JBEZFP010000012.1"/>
</dbReference>
<organism evidence="1 2">
    <name type="scientific">Streptodolium elevatio</name>
    <dbReference type="NCBI Taxonomy" id="3157996"/>
    <lineage>
        <taxon>Bacteria</taxon>
        <taxon>Bacillati</taxon>
        <taxon>Actinomycetota</taxon>
        <taxon>Actinomycetes</taxon>
        <taxon>Kitasatosporales</taxon>
        <taxon>Streptomycetaceae</taxon>
        <taxon>Streptodolium</taxon>
    </lineage>
</organism>
<proteinExistence type="predicted"/>
<gene>
    <name evidence="1" type="ORF">AB0C36_07060</name>
</gene>
<dbReference type="Proteomes" id="UP001551482">
    <property type="component" value="Unassembled WGS sequence"/>
</dbReference>